<evidence type="ECO:0000313" key="2">
    <source>
        <dbReference type="EMBL" id="CAJ1077623.1"/>
    </source>
</evidence>
<feature type="compositionally biased region" description="Polar residues" evidence="1">
    <location>
        <begin position="184"/>
        <end position="196"/>
    </location>
</feature>
<sequence>MVKSATCTEDFRVEYSNIGLLFHLVYYLSFVTCFKFEDVTLNHSRQTMSGLLSTIEKLSSQAASALKEADYLSDADIRILTRQDLNELLPGPKNLILRKKIFDSIQEHEPINGPSRGEDKVFPEESSKTALKEILSDNLSILQNLKTSLHNAQSPLDAQYVRLLNIATAHQESDITNTDDDMETSTGGVTSSNVNDNSQSSGILSIAEVKQYLSQLHEADYLSDADIKILTPQDLNELRPGPKNLKLRKQIFDSIQEHLQETINGPSRGGDKVFPEESSKTDLKEILFDILQNLRTSFHNVQSTLDAQSLLLNQLCKETPHQESGTSNPALSGSVQNDHDHPQGAFGGRPNPQGSCTGIMDTDDAPAVTNPSSDNGKSHGTNITKTVPLSGTSNPALSGSVHNDHDHPQGAYGGRLNRQGSCTGIMETDDAPAVTNPSSDNGKSHGTNITDTDDVMETSTAGVTSSNVKDNSQSSGIFSSHLCLKTILYLAVKYKMVVSGKTFGAHEHFMKKVEDKFQGRAQLIESNDDHQVTILFCPIISRMVTDIQAAMAEVKDDKPIVLVMMHHSHEPKVTPSVRQHVNDVSTKKIVLHANVFFHETLKGLVQCQENDTAASLIQNKLLEYSLKKTDHTSGQGNMEVEIITGAELFSMPHHPEVKYKMFVSGKTFGAHEHFMKKVEDKFQGRAQLIDSNDDHQVTILFCPIVSRMVTDIQAAMADVKDDKPIVLVMMHHSHEPKVTRSVRQQVNDVSTEKIVVDVSVFFHETLNGLVQCQENDTAASVIQKELQKYISKKTDHTSGQSNMEVKNRRTGEEPFTMLHHPEALRYKMVVSGQTFGAHQQFMKKVEDQFRGRAQHIESNDDHQVTILFCPMISHMGSDIQAAMAKMEDEKHILLVSMHHSLGPTVTPSTRTWVDYPNIKLHVNVFFHETQNGLIMCHENDDSVSAISNELQKFCPLRNEDTTEQNNQGTTVAKKAKSDGEGSDKQSFLGFSLPSFSKKKK</sequence>
<proteinExistence type="predicted"/>
<accession>A0AAV1GVR0</accession>
<evidence type="ECO:0000256" key="1">
    <source>
        <dbReference type="SAM" id="MobiDB-lite"/>
    </source>
</evidence>
<gene>
    <name evidence="2" type="ORF">XNOV1_A036190</name>
</gene>
<protein>
    <submittedName>
        <fullName evidence="2">Uncharacterized protein LOC117824654 isoform X3</fullName>
    </submittedName>
</protein>
<keyword evidence="3" id="KW-1185">Reference proteome</keyword>
<dbReference type="AlphaFoldDB" id="A0AAV1GVR0"/>
<feature type="region of interest" description="Disordered" evidence="1">
    <location>
        <begin position="320"/>
        <end position="472"/>
    </location>
</feature>
<evidence type="ECO:0000313" key="3">
    <source>
        <dbReference type="Proteomes" id="UP001178508"/>
    </source>
</evidence>
<feature type="compositionally biased region" description="Polar residues" evidence="1">
    <location>
        <begin position="457"/>
        <end position="472"/>
    </location>
</feature>
<dbReference type="EMBL" id="OY660880">
    <property type="protein sequence ID" value="CAJ1077623.1"/>
    <property type="molecule type" value="Genomic_DNA"/>
</dbReference>
<dbReference type="PANTHER" id="PTHR34488:SF1">
    <property type="entry name" value="SI:CH211-245H14.1-RELATED"/>
    <property type="match status" value="1"/>
</dbReference>
<organism evidence="2 3">
    <name type="scientific">Xyrichtys novacula</name>
    <name type="common">Pearly razorfish</name>
    <name type="synonym">Hemipteronotus novacula</name>
    <dbReference type="NCBI Taxonomy" id="13765"/>
    <lineage>
        <taxon>Eukaryota</taxon>
        <taxon>Metazoa</taxon>
        <taxon>Chordata</taxon>
        <taxon>Craniata</taxon>
        <taxon>Vertebrata</taxon>
        <taxon>Euteleostomi</taxon>
        <taxon>Actinopterygii</taxon>
        <taxon>Neopterygii</taxon>
        <taxon>Teleostei</taxon>
        <taxon>Neoteleostei</taxon>
        <taxon>Acanthomorphata</taxon>
        <taxon>Eupercaria</taxon>
        <taxon>Labriformes</taxon>
        <taxon>Labridae</taxon>
        <taxon>Xyrichtys</taxon>
    </lineage>
</organism>
<name>A0AAV1GVR0_XYRNO</name>
<feature type="region of interest" description="Disordered" evidence="1">
    <location>
        <begin position="176"/>
        <end position="196"/>
    </location>
</feature>
<feature type="compositionally biased region" description="Polar residues" evidence="1">
    <location>
        <begin position="435"/>
        <end position="450"/>
    </location>
</feature>
<reference evidence="2" key="1">
    <citation type="submission" date="2023-08" db="EMBL/GenBank/DDBJ databases">
        <authorList>
            <person name="Alioto T."/>
            <person name="Alioto T."/>
            <person name="Gomez Garrido J."/>
        </authorList>
    </citation>
    <scope>NUCLEOTIDE SEQUENCE</scope>
</reference>
<feature type="region of interest" description="Disordered" evidence="1">
    <location>
        <begin position="957"/>
        <end position="1000"/>
    </location>
</feature>
<dbReference type="Proteomes" id="UP001178508">
    <property type="component" value="Chromosome 17"/>
</dbReference>
<feature type="compositionally biased region" description="Polar residues" evidence="1">
    <location>
        <begin position="322"/>
        <end position="336"/>
    </location>
</feature>
<feature type="compositionally biased region" description="Polar residues" evidence="1">
    <location>
        <begin position="369"/>
        <end position="401"/>
    </location>
</feature>
<dbReference type="PANTHER" id="PTHR34488">
    <property type="entry name" value="SI:CH211-245H14.1-RELATED"/>
    <property type="match status" value="1"/>
</dbReference>